<keyword evidence="2" id="KW-0238">DNA-binding</keyword>
<dbReference type="SUPFAM" id="SSF54909">
    <property type="entry name" value="Dimeric alpha+beta barrel"/>
    <property type="match status" value="1"/>
</dbReference>
<dbReference type="InterPro" id="IPR019888">
    <property type="entry name" value="Tscrpt_reg_AsnC-like"/>
</dbReference>
<feature type="domain" description="HTH asnC-type" evidence="4">
    <location>
        <begin position="1"/>
        <end position="62"/>
    </location>
</feature>
<accession>A0AA44F956</accession>
<dbReference type="SMART" id="SM00344">
    <property type="entry name" value="HTH_ASNC"/>
    <property type="match status" value="1"/>
</dbReference>
<dbReference type="PANTHER" id="PTHR30154:SF53">
    <property type="entry name" value="HTH-TYPE TRANSCRIPTIONAL REGULATOR LRPC"/>
    <property type="match status" value="1"/>
</dbReference>
<protein>
    <submittedName>
        <fullName evidence="5">Lrp/AsnC family transcriptional regulator</fullName>
    </submittedName>
</protein>
<dbReference type="SUPFAM" id="SSF46785">
    <property type="entry name" value="Winged helix' DNA-binding domain"/>
    <property type="match status" value="1"/>
</dbReference>
<dbReference type="PRINTS" id="PR00033">
    <property type="entry name" value="HTHASNC"/>
</dbReference>
<dbReference type="InterPro" id="IPR000485">
    <property type="entry name" value="AsnC-type_HTH_dom"/>
</dbReference>
<dbReference type="InterPro" id="IPR036388">
    <property type="entry name" value="WH-like_DNA-bd_sf"/>
</dbReference>
<evidence type="ECO:0000256" key="3">
    <source>
        <dbReference type="ARBA" id="ARBA00023163"/>
    </source>
</evidence>
<evidence type="ECO:0000256" key="2">
    <source>
        <dbReference type="ARBA" id="ARBA00023125"/>
    </source>
</evidence>
<dbReference type="Gene3D" id="3.30.70.920">
    <property type="match status" value="1"/>
</dbReference>
<dbReference type="EMBL" id="JAAMAY010000033">
    <property type="protein sequence ID" value="NTC30975.1"/>
    <property type="molecule type" value="Genomic_DNA"/>
</dbReference>
<gene>
    <name evidence="5" type="ORF">G6M46_22850</name>
</gene>
<dbReference type="Gene3D" id="1.10.10.10">
    <property type="entry name" value="Winged helix-like DNA-binding domain superfamily/Winged helix DNA-binding domain"/>
    <property type="match status" value="1"/>
</dbReference>
<comment type="caution">
    <text evidence="5">The sequence shown here is derived from an EMBL/GenBank/DDBJ whole genome shotgun (WGS) entry which is preliminary data.</text>
</comment>
<dbReference type="RefSeq" id="WP_065660448.1">
    <property type="nucleotide sequence ID" value="NZ_CP123839.1"/>
</dbReference>
<dbReference type="Pfam" id="PF01037">
    <property type="entry name" value="AsnC_trans_reg"/>
    <property type="match status" value="1"/>
</dbReference>
<keyword evidence="3" id="KW-0804">Transcription</keyword>
<dbReference type="GO" id="GO:0043565">
    <property type="term" value="F:sequence-specific DNA binding"/>
    <property type="evidence" value="ECO:0007669"/>
    <property type="project" value="InterPro"/>
</dbReference>
<dbReference type="InterPro" id="IPR011008">
    <property type="entry name" value="Dimeric_a/b-barrel"/>
</dbReference>
<reference evidence="5" key="1">
    <citation type="journal article" date="2020" name="Science">
        <title>Unexpected conservation and global transmission of agrobacterial virulence plasmids.</title>
        <authorList>
            <person name="Weisberg A.J."/>
            <person name="Davis E.W. 2nd"/>
            <person name="Tabima J."/>
            <person name="Belcher M.S."/>
            <person name="Miller M."/>
            <person name="Kuo C.H."/>
            <person name="Loper J.E."/>
            <person name="Grunwald N.J."/>
            <person name="Putnam M.L."/>
            <person name="Chang J.H."/>
        </authorList>
    </citation>
    <scope>NUCLEOTIDE SEQUENCE</scope>
    <source>
        <strain evidence="5">17-1853-1a</strain>
    </source>
</reference>
<evidence type="ECO:0000313" key="6">
    <source>
        <dbReference type="Proteomes" id="UP000702952"/>
    </source>
</evidence>
<dbReference type="GO" id="GO:0005829">
    <property type="term" value="C:cytosol"/>
    <property type="evidence" value="ECO:0007669"/>
    <property type="project" value="TreeGrafter"/>
</dbReference>
<keyword evidence="1" id="KW-0805">Transcription regulation</keyword>
<evidence type="ECO:0000313" key="5">
    <source>
        <dbReference type="EMBL" id="NTC30975.1"/>
    </source>
</evidence>
<dbReference type="AlphaFoldDB" id="A0AA44F956"/>
<dbReference type="PROSITE" id="PS50956">
    <property type="entry name" value="HTH_ASNC_2"/>
    <property type="match status" value="1"/>
</dbReference>
<dbReference type="GO" id="GO:0043200">
    <property type="term" value="P:response to amino acid"/>
    <property type="evidence" value="ECO:0007669"/>
    <property type="project" value="TreeGrafter"/>
</dbReference>
<dbReference type="Proteomes" id="UP000702952">
    <property type="component" value="Unassembled WGS sequence"/>
</dbReference>
<sequence>MDSTDRKIISLLAEDARRSLADIGNVVELSASAVNERIRRLTASGAIRRITVDADPSAFDLPVIAFVWIALAPDADEAEFRVYAASQSAIAECHHVTGQWSYLVKVHVGSLAEIETFLATMKQNGFLARTETIIALSSVVPGPFMPKESVD</sequence>
<dbReference type="Pfam" id="PF13404">
    <property type="entry name" value="HTH_AsnC-type"/>
    <property type="match status" value="1"/>
</dbReference>
<evidence type="ECO:0000256" key="1">
    <source>
        <dbReference type="ARBA" id="ARBA00023015"/>
    </source>
</evidence>
<organism evidence="5 6">
    <name type="scientific">Agrobacterium tumefaciens</name>
    <dbReference type="NCBI Taxonomy" id="358"/>
    <lineage>
        <taxon>Bacteria</taxon>
        <taxon>Pseudomonadati</taxon>
        <taxon>Pseudomonadota</taxon>
        <taxon>Alphaproteobacteria</taxon>
        <taxon>Hyphomicrobiales</taxon>
        <taxon>Rhizobiaceae</taxon>
        <taxon>Rhizobium/Agrobacterium group</taxon>
        <taxon>Agrobacterium</taxon>
        <taxon>Agrobacterium tumefaciens complex</taxon>
    </lineage>
</organism>
<dbReference type="PANTHER" id="PTHR30154">
    <property type="entry name" value="LEUCINE-RESPONSIVE REGULATORY PROTEIN"/>
    <property type="match status" value="1"/>
</dbReference>
<dbReference type="InterPro" id="IPR019887">
    <property type="entry name" value="Tscrpt_reg_AsnC/Lrp_C"/>
</dbReference>
<proteinExistence type="predicted"/>
<dbReference type="InterPro" id="IPR036390">
    <property type="entry name" value="WH_DNA-bd_sf"/>
</dbReference>
<evidence type="ECO:0000259" key="4">
    <source>
        <dbReference type="PROSITE" id="PS50956"/>
    </source>
</evidence>
<name>A0AA44F956_AGRTU</name>